<evidence type="ECO:0000313" key="2">
    <source>
        <dbReference type="Proteomes" id="UP000252249"/>
    </source>
</evidence>
<name>A0A368P6I8_9FLAO</name>
<dbReference type="InterPro" id="IPR001387">
    <property type="entry name" value="Cro/C1-type_HTH"/>
</dbReference>
<reference evidence="1 2" key="1">
    <citation type="submission" date="2018-07" db="EMBL/GenBank/DDBJ databases">
        <title>Oceanihabitans testaceum sp. nov., isolated from marine sediment.</title>
        <authorList>
            <person name="Li C.-M."/>
        </authorList>
    </citation>
    <scope>NUCLEOTIDE SEQUENCE [LARGE SCALE GENOMIC DNA]</scope>
    <source>
        <strain evidence="1 2">S9-10</strain>
    </source>
</reference>
<dbReference type="RefSeq" id="WP_113965554.1">
    <property type="nucleotide sequence ID" value="NZ_QNRP01000001.1"/>
</dbReference>
<organism evidence="1 2">
    <name type="scientific">Oceanihabitans sediminis</name>
    <dbReference type="NCBI Taxonomy" id="1812012"/>
    <lineage>
        <taxon>Bacteria</taxon>
        <taxon>Pseudomonadati</taxon>
        <taxon>Bacteroidota</taxon>
        <taxon>Flavobacteriia</taxon>
        <taxon>Flavobacteriales</taxon>
        <taxon>Flavobacteriaceae</taxon>
        <taxon>Oceanihabitans</taxon>
    </lineage>
</organism>
<accession>A0A368P6I8</accession>
<evidence type="ECO:0000313" key="1">
    <source>
        <dbReference type="EMBL" id="RCU57910.1"/>
    </source>
</evidence>
<dbReference type="AlphaFoldDB" id="A0A368P6I8"/>
<keyword evidence="2" id="KW-1185">Reference proteome</keyword>
<protein>
    <submittedName>
        <fullName evidence="1">XRE family transcriptional regulator</fullName>
    </submittedName>
</protein>
<proteinExistence type="predicted"/>
<comment type="caution">
    <text evidence="1">The sequence shown here is derived from an EMBL/GenBank/DDBJ whole genome shotgun (WGS) entry which is preliminary data.</text>
</comment>
<dbReference type="CDD" id="cd00093">
    <property type="entry name" value="HTH_XRE"/>
    <property type="match status" value="1"/>
</dbReference>
<dbReference type="Proteomes" id="UP000252249">
    <property type="component" value="Unassembled WGS sequence"/>
</dbReference>
<dbReference type="OrthoDB" id="1446231at2"/>
<sequence length="130" mass="14559">MKEEVNENDSKILKNVINALGLKQHSLSLKLGYKSPASVYHVVNGVNSLSSGMKERIVQVFPNVSMSYLSSGEGPVLLTGEDLKTQINILNVQSDPEVEFIKRIADIPNRLDKIERMLKELMEDKGKDFN</sequence>
<gene>
    <name evidence="1" type="ORF">DU428_00510</name>
</gene>
<dbReference type="EMBL" id="QPIG01000001">
    <property type="protein sequence ID" value="RCU57910.1"/>
    <property type="molecule type" value="Genomic_DNA"/>
</dbReference>